<dbReference type="InterPro" id="IPR036873">
    <property type="entry name" value="Rhodanese-like_dom_sf"/>
</dbReference>
<keyword evidence="2" id="KW-0812">Transmembrane</keyword>
<dbReference type="PANTHER" id="PTHR47377">
    <property type="entry name" value="RHODANESE-LIKE DOMAIN-CONTAINING PROTEIN 4, CHLOROPLASTIC"/>
    <property type="match status" value="1"/>
</dbReference>
<dbReference type="AlphaFoldDB" id="A0A1D1ZN28"/>
<gene>
    <name evidence="3" type="ORF">g.33428</name>
</gene>
<feature type="transmembrane region" description="Helical" evidence="2">
    <location>
        <begin position="346"/>
        <end position="365"/>
    </location>
</feature>
<dbReference type="InterPro" id="IPR044240">
    <property type="entry name" value="STR4-like"/>
</dbReference>
<dbReference type="Gene3D" id="3.40.250.10">
    <property type="entry name" value="Rhodanese-like domain"/>
    <property type="match status" value="1"/>
</dbReference>
<feature type="transmembrane region" description="Helical" evidence="2">
    <location>
        <begin position="321"/>
        <end position="340"/>
    </location>
</feature>
<dbReference type="PANTHER" id="PTHR47377:SF1">
    <property type="entry name" value="RHODANESE-LIKE DOMAIN-CONTAINING PROTEIN 4, CHLOROPLASTIC"/>
    <property type="match status" value="1"/>
</dbReference>
<feature type="region of interest" description="Disordered" evidence="1">
    <location>
        <begin position="422"/>
        <end position="447"/>
    </location>
</feature>
<name>A0A1D1ZN28_AUXPR</name>
<proteinExistence type="predicted"/>
<evidence type="ECO:0008006" key="4">
    <source>
        <dbReference type="Google" id="ProtNLM"/>
    </source>
</evidence>
<protein>
    <recommendedName>
        <fullName evidence="4">Rhodanese domain-containing protein</fullName>
    </recommendedName>
</protein>
<keyword evidence="2" id="KW-1133">Transmembrane helix</keyword>
<evidence type="ECO:0000256" key="2">
    <source>
        <dbReference type="SAM" id="Phobius"/>
    </source>
</evidence>
<feature type="region of interest" description="Disordered" evidence="1">
    <location>
        <begin position="125"/>
        <end position="227"/>
    </location>
</feature>
<sequence>MTAMVKAHGVGPPLEVLKPTAKLRVAQAPRRVPVVFTGHLTFYWLTSGAMAWAQDVQDQIIVPEIPATVHAGLDPAVLIIGLGALATLPLTRQLLPTTCRSTTAAGARDMLRDIPGALLIDIRSKGQAQGQGSPDIGPGRSPIRLPYQEDVPPLSASSGRLRSVKRDSRASAQQPKQAWRRLGPGASPTSGEGRTGKVLRSSGRPAGENVKPRQASPLKQPPSQKPGRFFVEKLKSEVKVPKGCPVLLLDGDGSLSKAKGPEVARALGDAVQVYVVQGGFAGPRGWTESGLPVRSTPGPIPFPNLSLGGVRLPLATLPDDGYSLAPLGALLALAAAAYALRGPILGGALQLAGVLGLVQIFLTLASERQRRDAQEEVRQLVEALDPASAKDDLQRLAGSLTLVPAAPASTDQGLLRVVGGRPATESAAPSSKTVEQRVTAPEQHAIK</sequence>
<evidence type="ECO:0000256" key="1">
    <source>
        <dbReference type="SAM" id="MobiDB-lite"/>
    </source>
</evidence>
<reference evidence="3" key="1">
    <citation type="submission" date="2015-08" db="EMBL/GenBank/DDBJ databases">
        <authorList>
            <person name="Babu N.S."/>
            <person name="Beckwith C.J."/>
            <person name="Beseler K.G."/>
            <person name="Brison A."/>
            <person name="Carone J.V."/>
            <person name="Caskin T.P."/>
            <person name="Diamond M."/>
            <person name="Durham M.E."/>
            <person name="Foxe J.M."/>
            <person name="Go M."/>
            <person name="Henderson B.A."/>
            <person name="Jones I.B."/>
            <person name="McGettigan J.A."/>
            <person name="Micheletti S.J."/>
            <person name="Nasrallah M.E."/>
            <person name="Ortiz D."/>
            <person name="Piller C.R."/>
            <person name="Privatt S.R."/>
            <person name="Schneider S.L."/>
            <person name="Sharp S."/>
            <person name="Smith T.C."/>
            <person name="Stanton J.D."/>
            <person name="Ullery H.E."/>
            <person name="Wilson R.J."/>
            <person name="Serrano M.G."/>
            <person name="Buck G."/>
            <person name="Lee V."/>
            <person name="Wang Y."/>
            <person name="Carvalho R."/>
            <person name="Voegtly L."/>
            <person name="Shi R."/>
            <person name="Duckworth R."/>
            <person name="Johnson A."/>
            <person name="Loviza R."/>
            <person name="Walstead R."/>
            <person name="Shah Z."/>
            <person name="Kiflezghi M."/>
            <person name="Wade K."/>
            <person name="Ball S.L."/>
            <person name="Bradley K.W."/>
            <person name="Asai D.J."/>
            <person name="Bowman C.A."/>
            <person name="Russell D.A."/>
            <person name="Pope W.H."/>
            <person name="Jacobs-Sera D."/>
            <person name="Hendrix R.W."/>
            <person name="Hatfull G.F."/>
        </authorList>
    </citation>
    <scope>NUCLEOTIDE SEQUENCE</scope>
</reference>
<keyword evidence="2" id="KW-0472">Membrane</keyword>
<evidence type="ECO:0000313" key="3">
    <source>
        <dbReference type="EMBL" id="JAT68251.1"/>
    </source>
</evidence>
<dbReference type="EMBL" id="GDKF01010371">
    <property type="protein sequence ID" value="JAT68251.1"/>
    <property type="molecule type" value="Transcribed_RNA"/>
</dbReference>
<accession>A0A1D1ZN28</accession>
<organism evidence="3">
    <name type="scientific">Auxenochlorella protothecoides</name>
    <name type="common">Green microalga</name>
    <name type="synonym">Chlorella protothecoides</name>
    <dbReference type="NCBI Taxonomy" id="3075"/>
    <lineage>
        <taxon>Eukaryota</taxon>
        <taxon>Viridiplantae</taxon>
        <taxon>Chlorophyta</taxon>
        <taxon>core chlorophytes</taxon>
        <taxon>Trebouxiophyceae</taxon>
        <taxon>Chlorellales</taxon>
        <taxon>Chlorellaceae</taxon>
        <taxon>Auxenochlorella</taxon>
    </lineage>
</organism>